<evidence type="ECO:0000256" key="4">
    <source>
        <dbReference type="ARBA" id="ARBA00038858"/>
    </source>
</evidence>
<evidence type="ECO:0000256" key="3">
    <source>
        <dbReference type="ARBA" id="ARBA00038209"/>
    </source>
</evidence>
<dbReference type="PANTHER" id="PTHR43174">
    <property type="entry name" value="UDP-N-ACETYLGLUCOSAMINE 2-EPIMERASE"/>
    <property type="match status" value="1"/>
</dbReference>
<evidence type="ECO:0000313" key="8">
    <source>
        <dbReference type="Proteomes" id="UP000494119"/>
    </source>
</evidence>
<dbReference type="RefSeq" id="WP_175194090.1">
    <property type="nucleotide sequence ID" value="NZ_CADIKL010000001.1"/>
</dbReference>
<evidence type="ECO:0000256" key="2">
    <source>
        <dbReference type="ARBA" id="ARBA00036080"/>
    </source>
</evidence>
<dbReference type="Pfam" id="PF02350">
    <property type="entry name" value="Epimerase_2"/>
    <property type="match status" value="1"/>
</dbReference>
<organism evidence="7 8">
    <name type="scientific">Paraburkholderia caffeinitolerans</name>
    <dbReference type="NCBI Taxonomy" id="1723730"/>
    <lineage>
        <taxon>Bacteria</taxon>
        <taxon>Pseudomonadati</taxon>
        <taxon>Pseudomonadota</taxon>
        <taxon>Betaproteobacteria</taxon>
        <taxon>Burkholderiales</taxon>
        <taxon>Burkholderiaceae</taxon>
        <taxon>Paraburkholderia</taxon>
    </lineage>
</organism>
<dbReference type="EMBL" id="CADIKL010000001">
    <property type="protein sequence ID" value="CAB3776353.1"/>
    <property type="molecule type" value="Genomic_DNA"/>
</dbReference>
<dbReference type="GO" id="GO:0008761">
    <property type="term" value="F:UDP-N-acetylglucosamine 2-epimerase activity"/>
    <property type="evidence" value="ECO:0007669"/>
    <property type="project" value="UniProtKB-EC"/>
</dbReference>
<dbReference type="EC" id="5.1.3.14" evidence="4"/>
<proteinExistence type="inferred from homology"/>
<evidence type="ECO:0000313" key="7">
    <source>
        <dbReference type="EMBL" id="CAB3776353.1"/>
    </source>
</evidence>
<dbReference type="InterPro" id="IPR003331">
    <property type="entry name" value="UDP_GlcNAc_Epimerase_2_dom"/>
</dbReference>
<dbReference type="PANTHER" id="PTHR43174:SF2">
    <property type="entry name" value="UDP-N-ACETYLGLUCOSAMINE 2-EPIMERASE"/>
    <property type="match status" value="1"/>
</dbReference>
<protein>
    <recommendedName>
        <fullName evidence="4">UDP-N-acetylglucosamine 2-epimerase (non-hydrolyzing)</fullName>
        <ecNumber evidence="4">5.1.3.14</ecNumber>
    </recommendedName>
</protein>
<reference evidence="7 8" key="1">
    <citation type="submission" date="2020-04" db="EMBL/GenBank/DDBJ databases">
        <authorList>
            <person name="De Canck E."/>
        </authorList>
    </citation>
    <scope>NUCLEOTIDE SEQUENCE [LARGE SCALE GENOMIC DNA]</scope>
    <source>
        <strain evidence="7 8">LMG 28688</strain>
    </source>
</reference>
<comment type="catalytic activity">
    <reaction evidence="2">
        <text>UDP-N-acetyl-alpha-D-glucosamine = UDP-N-acetyl-alpha-D-mannosamine</text>
        <dbReference type="Rhea" id="RHEA:17213"/>
        <dbReference type="ChEBI" id="CHEBI:57705"/>
        <dbReference type="ChEBI" id="CHEBI:68623"/>
        <dbReference type="EC" id="5.1.3.14"/>
    </reaction>
</comment>
<name>A0A6J5FAS9_9BURK</name>
<keyword evidence="1 5" id="KW-0413">Isomerase</keyword>
<sequence>MSVAIVFGTRPEVIKLAPVVAQLRGRTDVRVISTGQHREMLAQALNSFDLIPDLDLDCMRAGQSLNELSARLINGLDACFASERPDWVVVQGDTTTAFCAALSAFHRGIPVAHVEAGLRTGNLASPFPEEANRSMIGRIATRSFAPTSAARQHLLSEHLPAESIVVTGNTVVDAIEHMRNSWMHADLPVARRFDGDVRRILVTCHRRENFGGVMVEICAALRRLCTAYRDYEWIFPVHLNPAVREPVMGELQDVSNLRLIEPVDYASSLYLISRSTLVVTDSGGIQEEAPSFGVPTVVMRNHTERREGVDAGFSTLAGQTAQGIESAVREWLDEPGRLASLRARPNPYGDGRAAARIAGELLGAPLENFDG</sequence>
<dbReference type="AlphaFoldDB" id="A0A6J5FAS9"/>
<dbReference type="NCBIfam" id="TIGR00236">
    <property type="entry name" value="wecB"/>
    <property type="match status" value="1"/>
</dbReference>
<gene>
    <name evidence="7" type="primary">mnaA</name>
    <name evidence="7" type="ORF">LMG28688_00215</name>
</gene>
<keyword evidence="8" id="KW-1185">Reference proteome</keyword>
<dbReference type="SUPFAM" id="SSF53756">
    <property type="entry name" value="UDP-Glycosyltransferase/glycogen phosphorylase"/>
    <property type="match status" value="1"/>
</dbReference>
<accession>A0A6J5FAS9</accession>
<dbReference type="InterPro" id="IPR029767">
    <property type="entry name" value="WecB-like"/>
</dbReference>
<dbReference type="CDD" id="cd03786">
    <property type="entry name" value="GTB_UDP-GlcNAc_2-Epimerase"/>
    <property type="match status" value="1"/>
</dbReference>
<dbReference type="Proteomes" id="UP000494119">
    <property type="component" value="Unassembled WGS sequence"/>
</dbReference>
<evidence type="ECO:0000256" key="1">
    <source>
        <dbReference type="ARBA" id="ARBA00023235"/>
    </source>
</evidence>
<feature type="domain" description="UDP-N-acetylglucosamine 2-epimerase" evidence="6">
    <location>
        <begin position="26"/>
        <end position="359"/>
    </location>
</feature>
<evidence type="ECO:0000259" key="6">
    <source>
        <dbReference type="Pfam" id="PF02350"/>
    </source>
</evidence>
<dbReference type="Gene3D" id="3.40.50.2000">
    <property type="entry name" value="Glycogen Phosphorylase B"/>
    <property type="match status" value="2"/>
</dbReference>
<evidence type="ECO:0000256" key="5">
    <source>
        <dbReference type="RuleBase" id="RU003513"/>
    </source>
</evidence>
<comment type="similarity">
    <text evidence="3 5">Belongs to the UDP-N-acetylglucosamine 2-epimerase family.</text>
</comment>